<dbReference type="AlphaFoldDB" id="A0A411YLF9"/>
<evidence type="ECO:0000256" key="10">
    <source>
        <dbReference type="ARBA" id="ARBA00022679"/>
    </source>
</evidence>
<dbReference type="KEGG" id="erz:ER308_14055"/>
<dbReference type="InterPro" id="IPR006638">
    <property type="entry name" value="Elp3/MiaA/NifB-like_rSAM"/>
</dbReference>
<evidence type="ECO:0000256" key="16">
    <source>
        <dbReference type="ARBA" id="ARBA00048468"/>
    </source>
</evidence>
<keyword evidence="9" id="KW-0004">4Fe-4S</keyword>
<dbReference type="Proteomes" id="UP000291469">
    <property type="component" value="Chromosome"/>
</dbReference>
<keyword evidence="13" id="KW-0408">Iron</keyword>
<comment type="catalytic activity">
    <reaction evidence="17">
        <text>5-amino-5-(4-hydroxybenzyl)-6-(D-ribitylimino)-5,6-dihydrouracil + S-adenosyl-L-methionine = 7,8-didemethyl-8-hydroxy-5-deazariboflavin + 5'-deoxyadenosine + L-methionine + NH4(+) + H(+)</text>
        <dbReference type="Rhea" id="RHEA:55204"/>
        <dbReference type="ChEBI" id="CHEBI:15378"/>
        <dbReference type="ChEBI" id="CHEBI:17319"/>
        <dbReference type="ChEBI" id="CHEBI:28938"/>
        <dbReference type="ChEBI" id="CHEBI:57844"/>
        <dbReference type="ChEBI" id="CHEBI:59789"/>
        <dbReference type="ChEBI" id="CHEBI:59904"/>
        <dbReference type="ChEBI" id="CHEBI:85936"/>
        <dbReference type="EC" id="4.3.1.32"/>
    </reaction>
</comment>
<dbReference type="EC" id="2.5.1.147" evidence="7"/>
<dbReference type="InterPro" id="IPR034405">
    <property type="entry name" value="F420"/>
</dbReference>
<dbReference type="GO" id="GO:0051539">
    <property type="term" value="F:4 iron, 4 sulfur cluster binding"/>
    <property type="evidence" value="ECO:0007669"/>
    <property type="project" value="UniProtKB-KW"/>
</dbReference>
<evidence type="ECO:0000256" key="9">
    <source>
        <dbReference type="ARBA" id="ARBA00022485"/>
    </source>
</evidence>
<comment type="pathway">
    <text evidence="3">Cofactor biosynthesis; coenzyme F0 biosynthesis.</text>
</comment>
<evidence type="ECO:0000256" key="12">
    <source>
        <dbReference type="ARBA" id="ARBA00022723"/>
    </source>
</evidence>
<evidence type="ECO:0000256" key="6">
    <source>
        <dbReference type="ARBA" id="ARBA00012126"/>
    </source>
</evidence>
<feature type="domain" description="Radical SAM core" evidence="19">
    <location>
        <begin position="531"/>
        <end position="773"/>
    </location>
</feature>
<comment type="catalytic activity">
    <reaction evidence="16">
        <text>5-amino-6-(D-ribitylamino)uracil + L-tyrosine + S-adenosyl-L-methionine = 5-amino-5-(4-hydroxybenzyl)-6-(D-ribitylimino)-5,6-dihydrouracil + 2-iminoacetate + 5'-deoxyadenosine + L-methionine + H(+)</text>
        <dbReference type="Rhea" id="RHEA:55200"/>
        <dbReference type="ChEBI" id="CHEBI:15378"/>
        <dbReference type="ChEBI" id="CHEBI:15934"/>
        <dbReference type="ChEBI" id="CHEBI:17319"/>
        <dbReference type="ChEBI" id="CHEBI:57844"/>
        <dbReference type="ChEBI" id="CHEBI:58315"/>
        <dbReference type="ChEBI" id="CHEBI:59789"/>
        <dbReference type="ChEBI" id="CHEBI:77846"/>
        <dbReference type="ChEBI" id="CHEBI:85936"/>
        <dbReference type="EC" id="2.5.1.147"/>
    </reaction>
</comment>
<dbReference type="GO" id="GO:0141093">
    <property type="term" value="F:5-amino-6-(D-ribitylamino)uracil--L-tyrosine 4-hydroxyphenyl transferase activity"/>
    <property type="evidence" value="ECO:0007669"/>
    <property type="project" value="UniProtKB-EC"/>
</dbReference>
<feature type="region of interest" description="Disordered" evidence="18">
    <location>
        <begin position="384"/>
        <end position="416"/>
    </location>
</feature>
<dbReference type="InterPro" id="IPR045567">
    <property type="entry name" value="CofH/MnqC-like_C"/>
</dbReference>
<dbReference type="FunFam" id="3.20.20.70:FF:000134">
    <property type="entry name" value="7,8-didemethyl-8-hydroxy-5-deazariboflavin synthase"/>
    <property type="match status" value="1"/>
</dbReference>
<evidence type="ECO:0000313" key="20">
    <source>
        <dbReference type="EMBL" id="QBI22046.1"/>
    </source>
</evidence>
<dbReference type="CDD" id="cd01335">
    <property type="entry name" value="Radical_SAM"/>
    <property type="match status" value="2"/>
</dbReference>
<comment type="similarity">
    <text evidence="4">In the C-terminal section; belongs to the radical SAM superfamily. CofH family.</text>
</comment>
<dbReference type="NCBIfam" id="TIGR03550">
    <property type="entry name" value="F420_cofG"/>
    <property type="match status" value="1"/>
</dbReference>
<proteinExistence type="inferred from homology"/>
<dbReference type="SUPFAM" id="SSF102114">
    <property type="entry name" value="Radical SAM enzymes"/>
    <property type="match status" value="2"/>
</dbReference>
<feature type="domain" description="Radical SAM core" evidence="19">
    <location>
        <begin position="49"/>
        <end position="297"/>
    </location>
</feature>
<keyword evidence="15" id="KW-0456">Lyase</keyword>
<dbReference type="PROSITE" id="PS51918">
    <property type="entry name" value="RADICAL_SAM"/>
    <property type="match status" value="2"/>
</dbReference>
<dbReference type="SFLD" id="SFLDF00294">
    <property type="entry name" value="7_8-didemethyl-8-hydroxy-5-dea"/>
    <property type="match status" value="1"/>
</dbReference>
<evidence type="ECO:0000259" key="19">
    <source>
        <dbReference type="PROSITE" id="PS51918"/>
    </source>
</evidence>
<dbReference type="SFLD" id="SFLDS00029">
    <property type="entry name" value="Radical_SAM"/>
    <property type="match status" value="2"/>
</dbReference>
<dbReference type="SFLD" id="SFLDF00293">
    <property type="entry name" value="((2_3_4_5-tetrahydroxypentyl)a"/>
    <property type="match status" value="1"/>
</dbReference>
<evidence type="ECO:0000256" key="18">
    <source>
        <dbReference type="SAM" id="MobiDB-lite"/>
    </source>
</evidence>
<dbReference type="UniPathway" id="UPA00072"/>
<dbReference type="PANTHER" id="PTHR43076">
    <property type="entry name" value="FO SYNTHASE (COFH)"/>
    <property type="match status" value="1"/>
</dbReference>
<comment type="cofactor">
    <cofactor evidence="1">
        <name>[4Fe-4S] cluster</name>
        <dbReference type="ChEBI" id="CHEBI:49883"/>
    </cofactor>
</comment>
<dbReference type="Pfam" id="PF04055">
    <property type="entry name" value="Radical_SAM"/>
    <property type="match status" value="2"/>
</dbReference>
<dbReference type="InterPro" id="IPR007197">
    <property type="entry name" value="rSAM"/>
</dbReference>
<comment type="similarity">
    <text evidence="5">In the N-terminal section; belongs to the radical SAM superfamily. CofG family.</text>
</comment>
<dbReference type="NCBIfam" id="TIGR03551">
    <property type="entry name" value="F420_cofH"/>
    <property type="match status" value="1"/>
</dbReference>
<keyword evidence="21" id="KW-1185">Reference proteome</keyword>
<comment type="function">
    <text evidence="2">Catalyzes the radical-mediated synthesis of 7,8-didemethyl-8-hydroxy-5-deazariboflavin (FO) from 5-amino-6-(D-ribitylamino)uracil and L-tyrosine.</text>
</comment>
<reference evidence="20 21" key="1">
    <citation type="submission" date="2019-01" db="EMBL/GenBank/DDBJ databases">
        <title>Egibacter rhizosphaerae EGI 80759T.</title>
        <authorList>
            <person name="Chen D.-D."/>
            <person name="Tian Y."/>
            <person name="Jiao J.-Y."/>
            <person name="Zhang X.-T."/>
            <person name="Zhang Y.-G."/>
            <person name="Zhang Y."/>
            <person name="Xiao M."/>
            <person name="Shu W.-S."/>
            <person name="Li W.-J."/>
        </authorList>
    </citation>
    <scope>NUCLEOTIDE SEQUENCE [LARGE SCALE GENOMIC DNA]</scope>
    <source>
        <strain evidence="20 21">EGI 80759</strain>
    </source>
</reference>
<evidence type="ECO:0000256" key="8">
    <source>
        <dbReference type="ARBA" id="ARBA00022220"/>
    </source>
</evidence>
<evidence type="ECO:0000256" key="7">
    <source>
        <dbReference type="ARBA" id="ARBA00012289"/>
    </source>
</evidence>
<dbReference type="SFLD" id="SFLDG01389">
    <property type="entry name" value="menaquinone_synthsis_involved"/>
    <property type="match status" value="1"/>
</dbReference>
<dbReference type="NCBIfam" id="NF006687">
    <property type="entry name" value="PRK09234.1"/>
    <property type="match status" value="1"/>
</dbReference>
<sequence length="853" mass="91693">MRRALARADAGKTLSADEAAWLLTARGEALERLCATAARVRDQAFGEVVTYSRNVFVPLTHLCRDACGYCTFAHPPREGEAAFLTPEQVTEIAARGREAGCKEALFTLGDAPEERYDAARDWLAARGYETTLEYLRAVSIAVIEETGLIPHLNPGVLSWTELQTLKQVSGSMGMMLESTSPRLLEQGGAHYGARTTKTPEVRLKVLEDAGRASVPFTSGILVGIGEDEHERADALLALAATAKRYGHLQEVIVQNFRAKPRTHMADHPEPDHDELRAALAVARLLLPVKVSVQAPPNLSPGEVAGLVAAGADDLGGVSPVTIDHVNPQHAWPELDALEAEITGTGKRLVERLAVRPEYVRRPDPWLAGRMRPVVQALADEHGLARPGARPEPMPWQDPDPMDDPLGRGSGDDARWRDASAGEGVTAHARGEATLRQDAEDVYGDSAAIAASTTTARLREDDGQVVGPRTGAAPRNGGTASAEVGAILRRAEDGTPPTEAEAQVLLETSGDDLAALTRTADAVRAALVGDTVTYVVNRNINFTNICYTGCRFCAFAQRRDDPDAYELSLEQVADRAEEAQARGATEVCLQGGIHPDLGGDAYFTILDAIRARTPELHIHAFSPMEVVNGATRLGISIREWLTEARAHGLDSIPGTAAEILDDDVRWVLTKGKLPADAWIEVVTTAHELGIPSTSTMMFGHVDAPEHWAAHLHLLRRLQLEGADRPAGFTEFVPLPFVHQQAPIYLAGLARPGPTWLESLRVHAVARLVLQGAIDNVQLSWVKLGTDAAAELLRAGCNDLGGTLMEETISRMAGADHGTEQTPEQLRAIGAAAGRPVAERLTDYRLADTAHASAL</sequence>
<evidence type="ECO:0000256" key="5">
    <source>
        <dbReference type="ARBA" id="ARBA00010826"/>
    </source>
</evidence>
<evidence type="ECO:0000256" key="13">
    <source>
        <dbReference type="ARBA" id="ARBA00023004"/>
    </source>
</evidence>
<dbReference type="GO" id="GO:0046872">
    <property type="term" value="F:metal ion binding"/>
    <property type="evidence" value="ECO:0007669"/>
    <property type="project" value="UniProtKB-KW"/>
</dbReference>
<dbReference type="InterPro" id="IPR058240">
    <property type="entry name" value="rSAM_sf"/>
</dbReference>
<keyword evidence="12" id="KW-0479">Metal-binding</keyword>
<dbReference type="InterPro" id="IPR013785">
    <property type="entry name" value="Aldolase_TIM"/>
</dbReference>
<dbReference type="HAMAP" id="MF_01612">
    <property type="entry name" value="FO_synth_sub2"/>
    <property type="match status" value="1"/>
</dbReference>
<evidence type="ECO:0000256" key="1">
    <source>
        <dbReference type="ARBA" id="ARBA00001966"/>
    </source>
</evidence>
<dbReference type="SMART" id="SM00729">
    <property type="entry name" value="Elp3"/>
    <property type="match status" value="1"/>
</dbReference>
<dbReference type="PANTHER" id="PTHR43076:SF1">
    <property type="entry name" value="LIPOYL SYNTHASE 2"/>
    <property type="match status" value="1"/>
</dbReference>
<dbReference type="SFLD" id="SFLDG01388">
    <property type="entry name" value="7_8-didemethyl-8-hydroxy-5-dea"/>
    <property type="match status" value="2"/>
</dbReference>
<dbReference type="GO" id="GO:0044689">
    <property type="term" value="F:7,8-didemethyl-8-hydroxy-5-deazariboflavin synthase activity"/>
    <property type="evidence" value="ECO:0007669"/>
    <property type="project" value="UniProtKB-EC"/>
</dbReference>
<evidence type="ECO:0000256" key="2">
    <source>
        <dbReference type="ARBA" id="ARBA00003692"/>
    </source>
</evidence>
<evidence type="ECO:0000256" key="17">
    <source>
        <dbReference type="ARBA" id="ARBA00048974"/>
    </source>
</evidence>
<dbReference type="SFLD" id="SFLDF00343">
    <property type="entry name" value="aminofutalosine_synthase_(mqnE"/>
    <property type="match status" value="1"/>
</dbReference>
<keyword evidence="11" id="KW-0949">S-adenosyl-L-methionine</keyword>
<evidence type="ECO:0000313" key="21">
    <source>
        <dbReference type="Proteomes" id="UP000291469"/>
    </source>
</evidence>
<dbReference type="EMBL" id="CP036402">
    <property type="protein sequence ID" value="QBI22046.1"/>
    <property type="molecule type" value="Genomic_DNA"/>
</dbReference>
<dbReference type="SFLD" id="SFLDG01064">
    <property type="entry name" value="F420__menaquinone_cofactor_bio"/>
    <property type="match status" value="2"/>
</dbReference>
<dbReference type="NCBIfam" id="NF004884">
    <property type="entry name" value="PRK06245.1"/>
    <property type="match status" value="1"/>
</dbReference>
<dbReference type="InterPro" id="IPR019940">
    <property type="entry name" value="CofH_family"/>
</dbReference>
<organism evidence="20 21">
    <name type="scientific">Egibacter rhizosphaerae</name>
    <dbReference type="NCBI Taxonomy" id="1670831"/>
    <lineage>
        <taxon>Bacteria</taxon>
        <taxon>Bacillati</taxon>
        <taxon>Actinomycetota</taxon>
        <taxon>Nitriliruptoria</taxon>
        <taxon>Egibacterales</taxon>
        <taxon>Egibacteraceae</taxon>
        <taxon>Egibacter</taxon>
    </lineage>
</organism>
<gene>
    <name evidence="20" type="ORF">ER308_14055</name>
</gene>
<evidence type="ECO:0000256" key="4">
    <source>
        <dbReference type="ARBA" id="ARBA00010051"/>
    </source>
</evidence>
<keyword evidence="10" id="KW-0808">Transferase</keyword>
<dbReference type="OrthoDB" id="9802027at2"/>
<evidence type="ECO:0000256" key="11">
    <source>
        <dbReference type="ARBA" id="ARBA00022691"/>
    </source>
</evidence>
<dbReference type="Gene3D" id="3.20.20.70">
    <property type="entry name" value="Aldolase class I"/>
    <property type="match status" value="2"/>
</dbReference>
<dbReference type="EC" id="4.3.1.32" evidence="6"/>
<name>A0A411YLF9_9ACTN</name>
<dbReference type="HAMAP" id="MF_01611">
    <property type="entry name" value="FO_synth_sub1"/>
    <property type="match status" value="1"/>
</dbReference>
<protein>
    <recommendedName>
        <fullName evidence="8">FO synthase</fullName>
        <ecNumber evidence="7">2.5.1.147</ecNumber>
        <ecNumber evidence="6">4.3.1.32</ecNumber>
    </recommendedName>
</protein>
<keyword evidence="14" id="KW-0411">Iron-sulfur</keyword>
<dbReference type="NCBIfam" id="TIGR00423">
    <property type="entry name" value="CofH family radical SAM protein"/>
    <property type="match status" value="1"/>
</dbReference>
<evidence type="ECO:0000256" key="14">
    <source>
        <dbReference type="ARBA" id="ARBA00023014"/>
    </source>
</evidence>
<accession>A0A411YLF9</accession>
<evidence type="ECO:0000256" key="15">
    <source>
        <dbReference type="ARBA" id="ARBA00023239"/>
    </source>
</evidence>
<dbReference type="InterPro" id="IPR020050">
    <property type="entry name" value="FO_synthase_su2"/>
</dbReference>
<dbReference type="InterPro" id="IPR019939">
    <property type="entry name" value="CofG_family"/>
</dbReference>
<dbReference type="Pfam" id="PF19288">
    <property type="entry name" value="CofH_C"/>
    <property type="match status" value="1"/>
</dbReference>
<evidence type="ECO:0000256" key="3">
    <source>
        <dbReference type="ARBA" id="ARBA00004712"/>
    </source>
</evidence>